<dbReference type="GeneID" id="34579648"/>
<accession>A0A1F5L9F5</accession>
<evidence type="ECO:0000256" key="1">
    <source>
        <dbReference type="SAM" id="MobiDB-lite"/>
    </source>
</evidence>
<reference evidence="2 3" key="1">
    <citation type="journal article" date="2016" name="Sci. Rep.">
        <title>Penicillium arizonense, a new, genome sequenced fungal species, reveals a high chemical diversity in secreted metabolites.</title>
        <authorList>
            <person name="Grijseels S."/>
            <person name="Nielsen J.C."/>
            <person name="Randelovic M."/>
            <person name="Nielsen J."/>
            <person name="Nielsen K.F."/>
            <person name="Workman M."/>
            <person name="Frisvad J.C."/>
        </authorList>
    </citation>
    <scope>NUCLEOTIDE SEQUENCE [LARGE SCALE GENOMIC DNA]</scope>
    <source>
        <strain evidence="2 3">CBS 141311</strain>
    </source>
</reference>
<name>A0A1F5L9F5_PENAI</name>
<evidence type="ECO:0000313" key="3">
    <source>
        <dbReference type="Proteomes" id="UP000177622"/>
    </source>
</evidence>
<proteinExistence type="predicted"/>
<gene>
    <name evidence="2" type="ORF">PENARI_c020G00116</name>
</gene>
<feature type="compositionally biased region" description="Polar residues" evidence="1">
    <location>
        <begin position="56"/>
        <end position="73"/>
    </location>
</feature>
<feature type="compositionally biased region" description="Polar residues" evidence="1">
    <location>
        <begin position="221"/>
        <end position="233"/>
    </location>
</feature>
<feature type="region of interest" description="Disordered" evidence="1">
    <location>
        <begin position="428"/>
        <end position="451"/>
    </location>
</feature>
<protein>
    <submittedName>
        <fullName evidence="2">Uncharacterized protein</fullName>
    </submittedName>
</protein>
<feature type="compositionally biased region" description="Acidic residues" evidence="1">
    <location>
        <begin position="104"/>
        <end position="118"/>
    </location>
</feature>
<dbReference type="AlphaFoldDB" id="A0A1F5L9F5"/>
<dbReference type="Proteomes" id="UP000177622">
    <property type="component" value="Unassembled WGS sequence"/>
</dbReference>
<evidence type="ECO:0000313" key="2">
    <source>
        <dbReference type="EMBL" id="OGE49707.1"/>
    </source>
</evidence>
<keyword evidence="3" id="KW-1185">Reference proteome</keyword>
<feature type="region of interest" description="Disordered" evidence="1">
    <location>
        <begin position="1"/>
        <end position="122"/>
    </location>
</feature>
<dbReference type="RefSeq" id="XP_022485158.1">
    <property type="nucleotide sequence ID" value="XM_022634914.1"/>
</dbReference>
<comment type="caution">
    <text evidence="2">The sequence shown here is derived from an EMBL/GenBank/DDBJ whole genome shotgun (WGS) entry which is preliminary data.</text>
</comment>
<feature type="compositionally biased region" description="Acidic residues" evidence="1">
    <location>
        <begin position="43"/>
        <end position="54"/>
    </location>
</feature>
<organism evidence="2 3">
    <name type="scientific">Penicillium arizonense</name>
    <dbReference type="NCBI Taxonomy" id="1835702"/>
    <lineage>
        <taxon>Eukaryota</taxon>
        <taxon>Fungi</taxon>
        <taxon>Dikarya</taxon>
        <taxon>Ascomycota</taxon>
        <taxon>Pezizomycotina</taxon>
        <taxon>Eurotiomycetes</taxon>
        <taxon>Eurotiomycetidae</taxon>
        <taxon>Eurotiales</taxon>
        <taxon>Aspergillaceae</taxon>
        <taxon>Penicillium</taxon>
    </lineage>
</organism>
<feature type="region of interest" description="Disordered" evidence="1">
    <location>
        <begin position="134"/>
        <end position="296"/>
    </location>
</feature>
<dbReference type="EMBL" id="LXJU01000020">
    <property type="protein sequence ID" value="OGE49707.1"/>
    <property type="molecule type" value="Genomic_DNA"/>
</dbReference>
<feature type="compositionally biased region" description="Polar residues" evidence="1">
    <location>
        <begin position="160"/>
        <end position="177"/>
    </location>
</feature>
<dbReference type="OrthoDB" id="5389296at2759"/>
<sequence length="468" mass="50523">MPFPATPSPFRLSRRNTSTRRNAGPQFAPTPRFVLSQPTTQENIDDIDVIDDGEGPSSTPNVTRQPPASQSGLRSRHLRDVIEDSDDAELIPSQGARGTAGNELPDDAIDSSAPEESEPPGVLDAEFDALFATTRENKRRRVGVPTPLPSMTRTGLDPFSSPSTRGNEATETISIGTEPNFAARENDVQRTPAPSARLVAPGISTPANTQTPFRGRPRFMLSSTVKPPSSQSAPRFHAGTQEISPPERRKPTFVLPRSPSPNQEGEDIPAPFSPSSRTLRRRGRQRGGAPSYTPGGMAAEVRGWILEMGTKRDSLPKPQMAKTPSAPEARASEVLEKYLVAVRVNHARHSTLSSCGPLAFLQGTVLGGHSVQGDVQDDSTKIMIMGPPRSKPPHSDISRALHLQGADLVGIHSGLTWDLELGAYLGEANLPDNDPPTSQGEPLGSDDRNNGKERWLVAMEWDLIQVPE</sequence>